<keyword evidence="4" id="KW-1185">Reference proteome</keyword>
<organism evidence="3 4">
    <name type="scientific">Clostridium thermosuccinogenes</name>
    <dbReference type="NCBI Taxonomy" id="84032"/>
    <lineage>
        <taxon>Bacteria</taxon>
        <taxon>Bacillati</taxon>
        <taxon>Bacillota</taxon>
        <taxon>Clostridia</taxon>
        <taxon>Eubacteriales</taxon>
        <taxon>Clostridiaceae</taxon>
        <taxon>Clostridium</taxon>
    </lineage>
</organism>
<dbReference type="InterPro" id="IPR033875">
    <property type="entry name" value="FlhG"/>
</dbReference>
<dbReference type="InterPro" id="IPR033756">
    <property type="entry name" value="YlxH/NBP35"/>
</dbReference>
<dbReference type="KEGG" id="cthd:CDO33_07800"/>
<gene>
    <name evidence="3" type="ORF">CDQ84_05300</name>
</gene>
<keyword evidence="1" id="KW-0547">Nucleotide-binding</keyword>
<dbReference type="Gene3D" id="3.40.50.300">
    <property type="entry name" value="P-loop containing nucleotide triphosphate hydrolases"/>
    <property type="match status" value="1"/>
</dbReference>
<protein>
    <submittedName>
        <fullName evidence="3">ATP-binding protein</fullName>
    </submittedName>
</protein>
<keyword evidence="2 3" id="KW-0067">ATP-binding</keyword>
<dbReference type="Proteomes" id="UP000236151">
    <property type="component" value="Unassembled WGS sequence"/>
</dbReference>
<dbReference type="EMBL" id="NIOJ01000008">
    <property type="protein sequence ID" value="PNU00661.1"/>
    <property type="molecule type" value="Genomic_DNA"/>
</dbReference>
<dbReference type="CDD" id="cd02038">
    <property type="entry name" value="FlhG-like"/>
    <property type="match status" value="1"/>
</dbReference>
<dbReference type="PANTHER" id="PTHR43384">
    <property type="entry name" value="SEPTUM SITE-DETERMINING PROTEIN MIND HOMOLOG, CHLOROPLASTIC-RELATED"/>
    <property type="match status" value="1"/>
</dbReference>
<accession>A0A2K2FIF1</accession>
<evidence type="ECO:0000313" key="4">
    <source>
        <dbReference type="Proteomes" id="UP000236151"/>
    </source>
</evidence>
<dbReference type="PIRSF" id="PIRSF003092">
    <property type="entry name" value="MinD"/>
    <property type="match status" value="1"/>
</dbReference>
<dbReference type="PANTHER" id="PTHR43384:SF4">
    <property type="entry name" value="CELLULOSE BIOSYNTHESIS PROTEIN BCSQ-RELATED"/>
    <property type="match status" value="1"/>
</dbReference>
<comment type="caution">
    <text evidence="3">The sequence shown here is derived from an EMBL/GenBank/DDBJ whole genome shotgun (WGS) entry which is preliminary data.</text>
</comment>
<dbReference type="Pfam" id="PF10609">
    <property type="entry name" value="ParA"/>
    <property type="match status" value="1"/>
</dbReference>
<dbReference type="SUPFAM" id="SSF52540">
    <property type="entry name" value="P-loop containing nucleoside triphosphate hydrolases"/>
    <property type="match status" value="1"/>
</dbReference>
<dbReference type="InterPro" id="IPR050625">
    <property type="entry name" value="ParA/MinD_ATPase"/>
</dbReference>
<dbReference type="GO" id="GO:0005524">
    <property type="term" value="F:ATP binding"/>
    <property type="evidence" value="ECO:0007669"/>
    <property type="project" value="UniProtKB-KW"/>
</dbReference>
<dbReference type="InterPro" id="IPR027417">
    <property type="entry name" value="P-loop_NTPase"/>
</dbReference>
<evidence type="ECO:0000256" key="1">
    <source>
        <dbReference type="ARBA" id="ARBA00022741"/>
    </source>
</evidence>
<evidence type="ECO:0000256" key="2">
    <source>
        <dbReference type="ARBA" id="ARBA00022840"/>
    </source>
</evidence>
<dbReference type="GO" id="GO:0009898">
    <property type="term" value="C:cytoplasmic side of plasma membrane"/>
    <property type="evidence" value="ECO:0007669"/>
    <property type="project" value="TreeGrafter"/>
</dbReference>
<reference evidence="3 4" key="1">
    <citation type="submission" date="2017-06" db="EMBL/GenBank/DDBJ databases">
        <title>Investigating the central metabolism of Clostridium thermosuccinogenes.</title>
        <authorList>
            <person name="Koendjbiharie J.G."/>
            <person name="van Kranenburg R."/>
        </authorList>
    </citation>
    <scope>NUCLEOTIDE SEQUENCE [LARGE SCALE GENOMIC DNA]</scope>
    <source>
        <strain evidence="3 4">DSM 5806</strain>
    </source>
</reference>
<dbReference type="OrthoDB" id="9816297at2"/>
<dbReference type="GO" id="GO:0016887">
    <property type="term" value="F:ATP hydrolysis activity"/>
    <property type="evidence" value="ECO:0007669"/>
    <property type="project" value="TreeGrafter"/>
</dbReference>
<proteinExistence type="predicted"/>
<dbReference type="AlphaFoldDB" id="A0A2K2FIF1"/>
<evidence type="ECO:0000313" key="3">
    <source>
        <dbReference type="EMBL" id="PNU00661.1"/>
    </source>
</evidence>
<name>A0A2K2FIF1_9CLOT</name>
<dbReference type="RefSeq" id="WP_103080690.1">
    <property type="nucleotide sequence ID" value="NZ_CP021850.1"/>
</dbReference>
<dbReference type="GO" id="GO:0051782">
    <property type="term" value="P:negative regulation of cell division"/>
    <property type="evidence" value="ECO:0007669"/>
    <property type="project" value="TreeGrafter"/>
</dbReference>
<sequence length="303" mass="33367">MMDQAEKLRKIIEGLRIKRTENQVEKRVIPQKKKARVITVTSGKGGVGKTNISINLSISLGRLGYKVLIIDADFGLANIDVLFGVIPKYSLADVIRGEKNIYEVLSDGPEGIKFISGGSGVEELAKLDKEQLDNFIENVSLLDEEFDIILIDTGAGLSDSVMKFVMAADEVLLVVTPEPTSVTDAYALIKMISRRDSSKIIKLIINRAENLEEANQIIDKITMVTSKFLAMKLFSLGYVLQDEAVSKAVKQQQPLVMAYPRSHAARLIMEMSSRLAGVDQEAAVKNVSGMRSFVSKLVSFLNN</sequence>
<dbReference type="GO" id="GO:0005829">
    <property type="term" value="C:cytosol"/>
    <property type="evidence" value="ECO:0007669"/>
    <property type="project" value="TreeGrafter"/>
</dbReference>
<dbReference type="InterPro" id="IPR025501">
    <property type="entry name" value="MinD_FleN"/>
</dbReference>